<reference evidence="1" key="1">
    <citation type="submission" date="2020-03" db="EMBL/GenBank/DDBJ databases">
        <authorList>
            <person name="Weist P."/>
        </authorList>
    </citation>
    <scope>NUCLEOTIDE SEQUENCE</scope>
</reference>
<dbReference type="AlphaFoldDB" id="A0A9N7UDN2"/>
<keyword evidence="2" id="KW-1185">Reference proteome</keyword>
<gene>
    <name evidence="1" type="ORF">PLEPLA_LOCUS17478</name>
</gene>
<evidence type="ECO:0000313" key="1">
    <source>
        <dbReference type="EMBL" id="CAB1429500.1"/>
    </source>
</evidence>
<proteinExistence type="predicted"/>
<evidence type="ECO:0000313" key="2">
    <source>
        <dbReference type="Proteomes" id="UP001153269"/>
    </source>
</evidence>
<dbReference type="EMBL" id="CADEAL010001143">
    <property type="protein sequence ID" value="CAB1429500.1"/>
    <property type="molecule type" value="Genomic_DNA"/>
</dbReference>
<organism evidence="1 2">
    <name type="scientific">Pleuronectes platessa</name>
    <name type="common">European plaice</name>
    <dbReference type="NCBI Taxonomy" id="8262"/>
    <lineage>
        <taxon>Eukaryota</taxon>
        <taxon>Metazoa</taxon>
        <taxon>Chordata</taxon>
        <taxon>Craniata</taxon>
        <taxon>Vertebrata</taxon>
        <taxon>Euteleostomi</taxon>
        <taxon>Actinopterygii</taxon>
        <taxon>Neopterygii</taxon>
        <taxon>Teleostei</taxon>
        <taxon>Neoteleostei</taxon>
        <taxon>Acanthomorphata</taxon>
        <taxon>Carangaria</taxon>
        <taxon>Pleuronectiformes</taxon>
        <taxon>Pleuronectoidei</taxon>
        <taxon>Pleuronectidae</taxon>
        <taxon>Pleuronectes</taxon>
    </lineage>
</organism>
<comment type="caution">
    <text evidence="1">The sequence shown here is derived from an EMBL/GenBank/DDBJ whole genome shotgun (WGS) entry which is preliminary data.</text>
</comment>
<accession>A0A9N7UDN2</accession>
<dbReference type="Proteomes" id="UP001153269">
    <property type="component" value="Unassembled WGS sequence"/>
</dbReference>
<protein>
    <submittedName>
        <fullName evidence="1">Uncharacterized protein</fullName>
    </submittedName>
</protein>
<sequence length="88" mass="9947">MRSRLNTAHALSASRGRELTLEARRIRLQISSCRRRPPTPGIQMRKPGMRNLTSRVSAGSHLTREARESIRKLSLELLCSTEEACQGF</sequence>
<name>A0A9N7UDN2_PLEPL</name>